<feature type="region of interest" description="Disordered" evidence="1">
    <location>
        <begin position="707"/>
        <end position="728"/>
    </location>
</feature>
<dbReference type="SUPFAM" id="SSF49373">
    <property type="entry name" value="Invasin/intimin cell-adhesion fragments"/>
    <property type="match status" value="1"/>
</dbReference>
<evidence type="ECO:0000313" key="3">
    <source>
        <dbReference type="Proteomes" id="UP000580910"/>
    </source>
</evidence>
<feature type="region of interest" description="Disordered" evidence="1">
    <location>
        <begin position="539"/>
        <end position="558"/>
    </location>
</feature>
<comment type="caution">
    <text evidence="2">The sequence shown here is derived from an EMBL/GenBank/DDBJ whole genome shotgun (WGS) entry which is preliminary data.</text>
</comment>
<evidence type="ECO:0008006" key="4">
    <source>
        <dbReference type="Google" id="ProtNLM"/>
    </source>
</evidence>
<evidence type="ECO:0000256" key="1">
    <source>
        <dbReference type="SAM" id="MobiDB-lite"/>
    </source>
</evidence>
<dbReference type="GO" id="GO:0005975">
    <property type="term" value="P:carbohydrate metabolic process"/>
    <property type="evidence" value="ECO:0007669"/>
    <property type="project" value="UniProtKB-ARBA"/>
</dbReference>
<accession>A0A7W3J1D2</accession>
<dbReference type="Proteomes" id="UP000580910">
    <property type="component" value="Unassembled WGS sequence"/>
</dbReference>
<dbReference type="InterPro" id="IPR008964">
    <property type="entry name" value="Invasin/intimin_cell_adhesion"/>
</dbReference>
<proteinExistence type="predicted"/>
<name>A0A7W3J1D2_9ACTN</name>
<keyword evidence="3" id="KW-1185">Reference proteome</keyword>
<gene>
    <name evidence="2" type="ORF">FB382_002789</name>
</gene>
<organism evidence="2 3">
    <name type="scientific">Nocardioides ginsengisegetis</name>
    <dbReference type="NCBI Taxonomy" id="661491"/>
    <lineage>
        <taxon>Bacteria</taxon>
        <taxon>Bacillati</taxon>
        <taxon>Actinomycetota</taxon>
        <taxon>Actinomycetes</taxon>
        <taxon>Propionibacteriales</taxon>
        <taxon>Nocardioidaceae</taxon>
        <taxon>Nocardioides</taxon>
    </lineage>
</organism>
<sequence>MRWSQPIVVEPIGLGSSGSRCGRPRLRACTGAAALVSLTRGPRLSHVRMPDVRPPALFIAETNVTCNNNGHFGRPALASALHSGSASGCHTWASSLGKACRAGDSLPIFTPEGISMISSGMKRGLAATAISAMAVTGLPLLAGSASADAMTDQFTAPTDSTLYTEAPFGVRNDGANTSVHLVASGGASVAQVRFEYTSPLNPVTPVVIATVSRTDGVFSTEWTPPVNLYGVLVNVTAQPLNNAGGEIPTAGGDDTASGIVDANATTIDISNAPGSAVGIFQAPYTGHTGDFGVISGTTSELTNDVTVQDRQDGLNDPQTVNAANGGVYGKPANGIRTFSGIVNFDRTAGAHYPYDTTDPKVDQAVVQANADTDDNEGVTVYKQTITTVTATAANPAPPNSNPNTDVTVTVLDQNGKAVAGAEVVQTGGATEYTNALGQAVFTVAGDADGNTYTYTVNVDDEDGYQAAKDFQRSVTVQTYSDTAAAITANPSELGNALDFGEYAASPVTITVKDNQGAPKAGQVVQYAWTVVPFAGGDSQTAGSGSTAATGADGKATVPAPTGGVPGVYTLNTYVEKDGNPGQTAGDLQSAPLAVKMGNATIVFKDGSVAQAPAGSTKSFDGILRLEDKTPLGGREITFDYAPGTETAPAGVGDSIVSATQPAGTTRISNNSAKDVSDADGVVTVSLTDPSETVQPNELNADLDAATSGDAADAGASNTPPADNAPGDSLQIDWLKNANPTSAADITISGANLIDDASTPGRPVDLDITVKNSDGVTLTDYPVTVTVDHGFFSPNAETEADLVADPAPAQGGLFGEWKDLGASQTLTTADDGTTGIVSAIEKDAAFDTSSTVTATVTVKAGNVTKTFDVDFTNGIDGTDAGNAYTPATEGPLNGGEVKIERDDTQTVTVLPKAPTSESVNYNLFATDQFGNLVDGVPLAISDDAPAAHWNNNDPASVSSQLKNEDAALELSATAAGDQTITGTWNNAPTNTWDDAVPATPKFDAVRKTGTKTLSGKSETVHWYSIDYAASTYTLTHTGADTQPVGTTVTETYKAVDQNGEPLSGFDVTFYRTGPDDLQDGDGNSYGTTNQQGETTYVFQGAKAGTATITATLREQDGQNSAPTGDLIPQGEKTDTVSFKNADPVAIHPGIFTKHVPASDSIAGYDRITVNAGKAGADAVVKLYRVKNGVAKRVKSKVLGADGKAIFKRADLNGDKKNFYYATVSATSTNKAAKTATVAVK</sequence>
<dbReference type="Gene3D" id="2.60.40.10">
    <property type="entry name" value="Immunoglobulins"/>
    <property type="match status" value="1"/>
</dbReference>
<dbReference type="AlphaFoldDB" id="A0A7W3J1D2"/>
<dbReference type="InterPro" id="IPR013783">
    <property type="entry name" value="Ig-like_fold"/>
</dbReference>
<evidence type="ECO:0000313" key="2">
    <source>
        <dbReference type="EMBL" id="MBA8804498.1"/>
    </source>
</evidence>
<feature type="compositionally biased region" description="Low complexity" evidence="1">
    <location>
        <begin position="539"/>
        <end position="556"/>
    </location>
</feature>
<protein>
    <recommendedName>
        <fullName evidence="4">Big-1 domain-containing protein</fullName>
    </recommendedName>
</protein>
<dbReference type="EMBL" id="JACGXA010000001">
    <property type="protein sequence ID" value="MBA8804498.1"/>
    <property type="molecule type" value="Genomic_DNA"/>
</dbReference>
<reference evidence="2 3" key="1">
    <citation type="submission" date="2020-07" db="EMBL/GenBank/DDBJ databases">
        <title>Sequencing the genomes of 1000 actinobacteria strains.</title>
        <authorList>
            <person name="Klenk H.-P."/>
        </authorList>
    </citation>
    <scope>NUCLEOTIDE SEQUENCE [LARGE SCALE GENOMIC DNA]</scope>
    <source>
        <strain evidence="2 3">DSM 21349</strain>
    </source>
</reference>
<feature type="compositionally biased region" description="Low complexity" evidence="1">
    <location>
        <begin position="707"/>
        <end position="716"/>
    </location>
</feature>